<evidence type="ECO:0000256" key="4">
    <source>
        <dbReference type="ARBA" id="ARBA00022989"/>
    </source>
</evidence>
<evidence type="ECO:0000313" key="8">
    <source>
        <dbReference type="EMBL" id="OGH04661.1"/>
    </source>
</evidence>
<evidence type="ECO:0000256" key="5">
    <source>
        <dbReference type="ARBA" id="ARBA00023136"/>
    </source>
</evidence>
<accession>A0A1F6H2P2</accession>
<evidence type="ECO:0000256" key="2">
    <source>
        <dbReference type="ARBA" id="ARBA00022475"/>
    </source>
</evidence>
<evidence type="ECO:0000256" key="6">
    <source>
        <dbReference type="SAM" id="Phobius"/>
    </source>
</evidence>
<reference evidence="8 9" key="1">
    <citation type="journal article" date="2016" name="Nat. Commun.">
        <title>Thousands of microbial genomes shed light on interconnected biogeochemical processes in an aquifer system.</title>
        <authorList>
            <person name="Anantharaman K."/>
            <person name="Brown C.T."/>
            <person name="Hug L.A."/>
            <person name="Sharon I."/>
            <person name="Castelle C.J."/>
            <person name="Probst A.J."/>
            <person name="Thomas B.C."/>
            <person name="Singh A."/>
            <person name="Wilkins M.J."/>
            <person name="Karaoz U."/>
            <person name="Brodie E.L."/>
            <person name="Williams K.H."/>
            <person name="Hubbard S.S."/>
            <person name="Banfield J.F."/>
        </authorList>
    </citation>
    <scope>NUCLEOTIDE SEQUENCE [LARGE SCALE GENOMIC DNA]</scope>
</reference>
<protein>
    <recommendedName>
        <fullName evidence="7">Cytochrome b561 bacterial/Ni-hydrogenase domain-containing protein</fullName>
    </recommendedName>
</protein>
<comment type="subcellular location">
    <subcellularLocation>
        <location evidence="1">Cell membrane</location>
        <topology evidence="1">Multi-pass membrane protein</topology>
    </subcellularLocation>
</comment>
<gene>
    <name evidence="8" type="ORF">A2557_06635</name>
</gene>
<keyword evidence="5 6" id="KW-0472">Membrane</keyword>
<proteinExistence type="predicted"/>
<feature type="domain" description="Cytochrome b561 bacterial/Ni-hydrogenase" evidence="7">
    <location>
        <begin position="11"/>
        <end position="153"/>
    </location>
</feature>
<dbReference type="GO" id="GO:0005886">
    <property type="term" value="C:plasma membrane"/>
    <property type="evidence" value="ECO:0007669"/>
    <property type="project" value="UniProtKB-SubCell"/>
</dbReference>
<evidence type="ECO:0000259" key="7">
    <source>
        <dbReference type="Pfam" id="PF01292"/>
    </source>
</evidence>
<keyword evidence="3 6" id="KW-0812">Transmembrane</keyword>
<dbReference type="GO" id="GO:0022904">
    <property type="term" value="P:respiratory electron transport chain"/>
    <property type="evidence" value="ECO:0007669"/>
    <property type="project" value="InterPro"/>
</dbReference>
<keyword evidence="4 6" id="KW-1133">Transmembrane helix</keyword>
<dbReference type="AlphaFoldDB" id="A0A1F6H2P2"/>
<dbReference type="InterPro" id="IPR016174">
    <property type="entry name" value="Di-haem_cyt_TM"/>
</dbReference>
<dbReference type="GO" id="GO:0009055">
    <property type="term" value="F:electron transfer activity"/>
    <property type="evidence" value="ECO:0007669"/>
    <property type="project" value="InterPro"/>
</dbReference>
<dbReference type="SUPFAM" id="SSF81342">
    <property type="entry name" value="Transmembrane di-heme cytochromes"/>
    <property type="match status" value="1"/>
</dbReference>
<feature type="transmembrane region" description="Helical" evidence="6">
    <location>
        <begin position="38"/>
        <end position="57"/>
    </location>
</feature>
<dbReference type="Proteomes" id="UP000177583">
    <property type="component" value="Unassembled WGS sequence"/>
</dbReference>
<feature type="transmembrane region" description="Helical" evidence="6">
    <location>
        <begin position="130"/>
        <end position="149"/>
    </location>
</feature>
<name>A0A1F6H2P2_9PROT</name>
<evidence type="ECO:0000256" key="1">
    <source>
        <dbReference type="ARBA" id="ARBA00004651"/>
    </source>
</evidence>
<evidence type="ECO:0000256" key="3">
    <source>
        <dbReference type="ARBA" id="ARBA00022692"/>
    </source>
</evidence>
<dbReference type="InterPro" id="IPR011577">
    <property type="entry name" value="Cyt_b561_bac/Ni-Hgenase"/>
</dbReference>
<organism evidence="8 9">
    <name type="scientific">Candidatus Lambdaproteobacteria bacterium RIFOXYD2_FULL_56_26</name>
    <dbReference type="NCBI Taxonomy" id="1817773"/>
    <lineage>
        <taxon>Bacteria</taxon>
        <taxon>Pseudomonadati</taxon>
        <taxon>Pseudomonadota</taxon>
        <taxon>Candidatus Lambdaproteobacteria</taxon>
    </lineage>
</organism>
<comment type="caution">
    <text evidence="8">The sequence shown here is derived from an EMBL/GenBank/DDBJ whole genome shotgun (WGS) entry which is preliminary data.</text>
</comment>
<sequence>MRQTRRFGLPIAMLLCYLTALGLERAEFLPSFDRSEMDLLHRAFGLFLFALLLLLLYDRLQRSGRPKVGLSSAKNAAKKQFRQISEKGPRHWVDLLFLGGLSLIVLLGLLLHFKTRLGWTGWPGLEGLGILHGTLVWFFLSVILVRYYLVLTRWMVSLLAYLKER</sequence>
<feature type="transmembrane region" description="Helical" evidence="6">
    <location>
        <begin position="92"/>
        <end position="110"/>
    </location>
</feature>
<dbReference type="Pfam" id="PF01292">
    <property type="entry name" value="Ni_hydr_CYTB"/>
    <property type="match status" value="1"/>
</dbReference>
<dbReference type="EMBL" id="MFNF01000001">
    <property type="protein sequence ID" value="OGH04661.1"/>
    <property type="molecule type" value="Genomic_DNA"/>
</dbReference>
<keyword evidence="2" id="KW-1003">Cell membrane</keyword>
<evidence type="ECO:0000313" key="9">
    <source>
        <dbReference type="Proteomes" id="UP000177583"/>
    </source>
</evidence>